<sequence>MATVVENGLSSSLHSRAQTPGITTAHQFQQQQSVKHHFPSSSKAQLDTHMQREATENRIEALVAHQPVSPPLSSFNSFSSPPTQIAKSAVPGSFASKSAKATVRIPTPPDSSSPSSPQHAQDGYAADVTSSSESFIMATSHGSVSPSAADSAATAPASSLPGFPDYVLPDPPLLQEVPEQRTQRTIIIRDLHHIQTLAQTNGIPSSGNLGNDLGDSNSTICSPTEEIKYEISAMPISDIIETVSALLTKITTANDHQHDALHRNASQQRQAQAHNEGSEHSFSGSPFTASVLAFHGKNVPAITILSYLTRFHKYCPTTYEVFLSLLVYFDRMTERVNELVVSQQQEHERRAALQQATMGAAATPFATPTHVVRSGTETDADMHDANGDYFDVADEGLAGSGSSDASSDDDEKMYGGGSNHIRRPRTVAKRAVGAGEGNGPDALFAATYFVVDSYNIHRLIIAGVTCASKFFSDVFYTNARYAKVGGLPLAELNHLELQFLILNDFRLAISIEDLEAYATMLVEFYMREVIGTRPRPSPPALSQTTTQATDPAVIAP</sequence>
<feature type="compositionally biased region" description="Polar residues" evidence="1">
    <location>
        <begin position="264"/>
        <end position="282"/>
    </location>
</feature>
<feature type="region of interest" description="Disordered" evidence="1">
    <location>
        <begin position="1"/>
        <end position="51"/>
    </location>
</feature>
<accession>A0ABP0DPW9</accession>
<evidence type="ECO:0000256" key="1">
    <source>
        <dbReference type="SAM" id="MobiDB-lite"/>
    </source>
</evidence>
<keyword evidence="3" id="KW-1185">Reference proteome</keyword>
<dbReference type="CDD" id="cd20558">
    <property type="entry name" value="CYCLIN_ScPCL7-like"/>
    <property type="match status" value="1"/>
</dbReference>
<dbReference type="PANTHER" id="PTHR15615:SF94">
    <property type="entry name" value="PHO85 CYCLIN-6-RELATED"/>
    <property type="match status" value="1"/>
</dbReference>
<feature type="compositionally biased region" description="Low complexity" evidence="1">
    <location>
        <begin position="72"/>
        <end position="82"/>
    </location>
</feature>
<dbReference type="Pfam" id="PF08613">
    <property type="entry name" value="Cyclin"/>
    <property type="match status" value="2"/>
</dbReference>
<comment type="caution">
    <text evidence="2">The sequence shown here is derived from an EMBL/GenBank/DDBJ whole genome shotgun (WGS) entry which is preliminary data.</text>
</comment>
<feature type="region of interest" description="Disordered" evidence="1">
    <location>
        <begin position="72"/>
        <end position="91"/>
    </location>
</feature>
<dbReference type="Gene3D" id="1.10.472.10">
    <property type="entry name" value="Cyclin-like"/>
    <property type="match status" value="2"/>
</dbReference>
<protein>
    <submittedName>
        <fullName evidence="2">Cyclin-like protein interacting with PHO85</fullName>
    </submittedName>
</protein>
<feature type="region of interest" description="Disordered" evidence="1">
    <location>
        <begin position="535"/>
        <end position="556"/>
    </location>
</feature>
<feature type="compositionally biased region" description="Polar residues" evidence="1">
    <location>
        <begin position="8"/>
        <end position="45"/>
    </location>
</feature>
<organism evidence="2 3">
    <name type="scientific">Sporothrix epigloea</name>
    <dbReference type="NCBI Taxonomy" id="1892477"/>
    <lineage>
        <taxon>Eukaryota</taxon>
        <taxon>Fungi</taxon>
        <taxon>Dikarya</taxon>
        <taxon>Ascomycota</taxon>
        <taxon>Pezizomycotina</taxon>
        <taxon>Sordariomycetes</taxon>
        <taxon>Sordariomycetidae</taxon>
        <taxon>Ophiostomatales</taxon>
        <taxon>Ophiostomataceae</taxon>
        <taxon>Sporothrix</taxon>
    </lineage>
</organism>
<feature type="region of interest" description="Disordered" evidence="1">
    <location>
        <begin position="398"/>
        <end position="421"/>
    </location>
</feature>
<feature type="region of interest" description="Disordered" evidence="1">
    <location>
        <begin position="262"/>
        <end position="282"/>
    </location>
</feature>
<dbReference type="InterPro" id="IPR013922">
    <property type="entry name" value="Cyclin_PHO80-like"/>
</dbReference>
<dbReference type="PANTHER" id="PTHR15615">
    <property type="match status" value="1"/>
</dbReference>
<name>A0ABP0DPW9_9PEZI</name>
<proteinExistence type="predicted"/>
<dbReference type="EMBL" id="CAWUOM010000053">
    <property type="protein sequence ID" value="CAK7269042.1"/>
    <property type="molecule type" value="Genomic_DNA"/>
</dbReference>
<gene>
    <name evidence="2" type="primary">PCL7</name>
    <name evidence="2" type="ORF">SEPCBS57363_003403</name>
</gene>
<evidence type="ECO:0000313" key="2">
    <source>
        <dbReference type="EMBL" id="CAK7269042.1"/>
    </source>
</evidence>
<reference evidence="2 3" key="1">
    <citation type="submission" date="2024-01" db="EMBL/GenBank/DDBJ databases">
        <authorList>
            <person name="Allen C."/>
            <person name="Tagirdzhanova G."/>
        </authorList>
    </citation>
    <scope>NUCLEOTIDE SEQUENCE [LARGE SCALE GENOMIC DNA]</scope>
    <source>
        <strain evidence="2 3">CBS 573.63</strain>
    </source>
</reference>
<feature type="region of interest" description="Disordered" evidence="1">
    <location>
        <begin position="99"/>
        <end position="128"/>
    </location>
</feature>
<evidence type="ECO:0000313" key="3">
    <source>
        <dbReference type="Proteomes" id="UP001642501"/>
    </source>
</evidence>
<feature type="compositionally biased region" description="Polar residues" evidence="1">
    <location>
        <begin position="540"/>
        <end position="549"/>
    </location>
</feature>
<dbReference type="Proteomes" id="UP001642501">
    <property type="component" value="Unassembled WGS sequence"/>
</dbReference>